<name>A0A8B0RKS0_9VIRU</name>
<organism evidence="2">
    <name type="scientific">Riboviria sp</name>
    <dbReference type="NCBI Taxonomy" id="2585031"/>
    <lineage>
        <taxon>Viruses</taxon>
        <taxon>Riboviria</taxon>
    </lineage>
</organism>
<accession>A0A8B0RKS0</accession>
<dbReference type="InterPro" id="IPR032441">
    <property type="entry name" value="SP24"/>
</dbReference>
<keyword evidence="1" id="KW-0812">Transmembrane</keyword>
<dbReference type="EMBL" id="MW452316">
    <property type="protein sequence ID" value="QTW97853.1"/>
    <property type="molecule type" value="Genomic_RNA"/>
</dbReference>
<keyword evidence="1" id="KW-0472">Membrane</keyword>
<keyword evidence="1" id="KW-1133">Transmembrane helix</keyword>
<dbReference type="Pfam" id="PF16504">
    <property type="entry name" value="SP24"/>
    <property type="match status" value="1"/>
</dbReference>
<evidence type="ECO:0000313" key="2">
    <source>
        <dbReference type="EMBL" id="QTW97853.1"/>
    </source>
</evidence>
<feature type="transmembrane region" description="Helical" evidence="1">
    <location>
        <begin position="142"/>
        <end position="161"/>
    </location>
</feature>
<reference evidence="2" key="1">
    <citation type="submission" date="2021-01" db="EMBL/GenBank/DDBJ databases">
        <authorList>
            <person name="Kang Y."/>
        </authorList>
    </citation>
    <scope>NUCLEOTIDE SEQUENCE</scope>
    <source>
        <strain evidence="2">YC505</strain>
    </source>
</reference>
<feature type="transmembrane region" description="Helical" evidence="1">
    <location>
        <begin position="21"/>
        <end position="39"/>
    </location>
</feature>
<evidence type="ECO:0000256" key="1">
    <source>
        <dbReference type="SAM" id="Phobius"/>
    </source>
</evidence>
<protein>
    <submittedName>
        <fullName evidence="2">Uncharacterized protein</fullName>
    </submittedName>
</protein>
<proteinExistence type="predicted"/>
<feature type="transmembrane region" description="Helical" evidence="1">
    <location>
        <begin position="107"/>
        <end position="130"/>
    </location>
</feature>
<sequence length="173" mass="19694">MGSPTLGEQVVKHVNTIFTKPLYFFCFFITACSAFASVFETDSPFVRIQDILTKFVDDPKNDEPKFVKNLAKLLLRPIPALINHERVFDIFLGPLPTVFNLYSLQVVLSYVMVTVSLLFSNFTILSIFIVSQIYNLMLESSNIFLSLILFSLVVVFFILGWDETIILFTKVSS</sequence>